<sequence length="169" mass="18626">MASFVTDLWESIFTPGPTPTLLRAANATFLALQLTLAGLLFATHSIHCVILSIICAGLWWSVNWFAAELAIVQREQAAKDKAEEDKRRRRDDGSDTEVEEGSKPIPEKDTEGVSASKEVEMQPATQGLSQRKGLEVESAKEKDSQVSQSSVSTEDEWEKVSEGSEEKDQ</sequence>
<evidence type="ECO:0000313" key="3">
    <source>
        <dbReference type="EMBL" id="KAG9250032.1"/>
    </source>
</evidence>
<evidence type="ECO:0000313" key="4">
    <source>
        <dbReference type="Proteomes" id="UP000887229"/>
    </source>
</evidence>
<dbReference type="OrthoDB" id="9626941at2759"/>
<keyword evidence="4" id="KW-1185">Reference proteome</keyword>
<evidence type="ECO:0000256" key="1">
    <source>
        <dbReference type="SAM" id="MobiDB-lite"/>
    </source>
</evidence>
<feature type="transmembrane region" description="Helical" evidence="2">
    <location>
        <begin position="48"/>
        <end position="66"/>
    </location>
</feature>
<gene>
    <name evidence="3" type="ORF">F5Z01DRAFT_630528</name>
</gene>
<feature type="region of interest" description="Disordered" evidence="1">
    <location>
        <begin position="76"/>
        <end position="169"/>
    </location>
</feature>
<proteinExistence type="predicted"/>
<feature type="compositionally biased region" description="Basic and acidic residues" evidence="1">
    <location>
        <begin position="158"/>
        <end position="169"/>
    </location>
</feature>
<dbReference type="PANTHER" id="PTHR28251">
    <property type="entry name" value="V-TYPE ATPASE ASSEMBLY FACTOR PKR1"/>
    <property type="match status" value="1"/>
</dbReference>
<dbReference type="GeneID" id="70292634"/>
<feature type="compositionally biased region" description="Basic and acidic residues" evidence="1">
    <location>
        <begin position="76"/>
        <end position="93"/>
    </location>
</feature>
<dbReference type="Pfam" id="PF08636">
    <property type="entry name" value="Pkr1"/>
    <property type="match status" value="1"/>
</dbReference>
<dbReference type="EMBL" id="MU251285">
    <property type="protein sequence ID" value="KAG9250032.1"/>
    <property type="molecule type" value="Genomic_DNA"/>
</dbReference>
<keyword evidence="2" id="KW-0472">Membrane</keyword>
<dbReference type="Proteomes" id="UP000887229">
    <property type="component" value="Unassembled WGS sequence"/>
</dbReference>
<keyword evidence="2" id="KW-0812">Transmembrane</keyword>
<accession>A0A9P8CKG9</accession>
<name>A0A9P8CKG9_9HYPO</name>
<dbReference type="AlphaFoldDB" id="A0A9P8CKG9"/>
<dbReference type="InterPro" id="IPR013945">
    <property type="entry name" value="Pkr1"/>
</dbReference>
<comment type="caution">
    <text evidence="3">The sequence shown here is derived from an EMBL/GenBank/DDBJ whole genome shotgun (WGS) entry which is preliminary data.</text>
</comment>
<dbReference type="RefSeq" id="XP_046113956.1">
    <property type="nucleotide sequence ID" value="XM_046261731.1"/>
</dbReference>
<dbReference type="PANTHER" id="PTHR28251:SF1">
    <property type="entry name" value="V-TYPE ATPASE ASSEMBLY FACTOR PKR1"/>
    <property type="match status" value="1"/>
</dbReference>
<protein>
    <submittedName>
        <fullName evidence="3">ER protein Pkr1-domain-containing protein</fullName>
    </submittedName>
</protein>
<keyword evidence="2" id="KW-1133">Transmembrane helix</keyword>
<feature type="compositionally biased region" description="Basic and acidic residues" evidence="1">
    <location>
        <begin position="100"/>
        <end position="111"/>
    </location>
</feature>
<dbReference type="GO" id="GO:0070072">
    <property type="term" value="P:vacuolar proton-transporting V-type ATPase complex assembly"/>
    <property type="evidence" value="ECO:0007669"/>
    <property type="project" value="InterPro"/>
</dbReference>
<organism evidence="3 4">
    <name type="scientific">Emericellopsis atlantica</name>
    <dbReference type="NCBI Taxonomy" id="2614577"/>
    <lineage>
        <taxon>Eukaryota</taxon>
        <taxon>Fungi</taxon>
        <taxon>Dikarya</taxon>
        <taxon>Ascomycota</taxon>
        <taxon>Pezizomycotina</taxon>
        <taxon>Sordariomycetes</taxon>
        <taxon>Hypocreomycetidae</taxon>
        <taxon>Hypocreales</taxon>
        <taxon>Bionectriaceae</taxon>
        <taxon>Emericellopsis</taxon>
    </lineage>
</organism>
<dbReference type="GO" id="GO:0005789">
    <property type="term" value="C:endoplasmic reticulum membrane"/>
    <property type="evidence" value="ECO:0007669"/>
    <property type="project" value="TreeGrafter"/>
</dbReference>
<evidence type="ECO:0000256" key="2">
    <source>
        <dbReference type="SAM" id="Phobius"/>
    </source>
</evidence>
<feature type="transmembrane region" description="Helical" evidence="2">
    <location>
        <begin position="20"/>
        <end position="41"/>
    </location>
</feature>
<reference evidence="3" key="1">
    <citation type="journal article" date="2021" name="IMA Fungus">
        <title>Genomic characterization of three marine fungi, including Emericellopsis atlantica sp. nov. with signatures of a generalist lifestyle and marine biomass degradation.</title>
        <authorList>
            <person name="Hagestad O.C."/>
            <person name="Hou L."/>
            <person name="Andersen J.H."/>
            <person name="Hansen E.H."/>
            <person name="Altermark B."/>
            <person name="Li C."/>
            <person name="Kuhnert E."/>
            <person name="Cox R.J."/>
            <person name="Crous P.W."/>
            <person name="Spatafora J.W."/>
            <person name="Lail K."/>
            <person name="Amirebrahimi M."/>
            <person name="Lipzen A."/>
            <person name="Pangilinan J."/>
            <person name="Andreopoulos W."/>
            <person name="Hayes R.D."/>
            <person name="Ng V."/>
            <person name="Grigoriev I.V."/>
            <person name="Jackson S.A."/>
            <person name="Sutton T.D.S."/>
            <person name="Dobson A.D.W."/>
            <person name="Rama T."/>
        </authorList>
    </citation>
    <scope>NUCLEOTIDE SEQUENCE</scope>
    <source>
        <strain evidence="3">TS7</strain>
    </source>
</reference>
<feature type="compositionally biased region" description="Basic and acidic residues" evidence="1">
    <location>
        <begin position="132"/>
        <end position="144"/>
    </location>
</feature>